<evidence type="ECO:0000313" key="1">
    <source>
        <dbReference type="EMBL" id="KAH9483860.1"/>
    </source>
</evidence>
<evidence type="ECO:0000313" key="2">
    <source>
        <dbReference type="Proteomes" id="UP000664032"/>
    </source>
</evidence>
<sequence length="106" mass="12100">MKRKGKLSQSSPEETYPASDESSFARENNTVNIRRPPSKKSRRTTTKSSESKAEEITPVHEWPDYFQTLYKIFKAINVVLAFVSSKRQLATSFSAVRTSVESIIKR</sequence>
<dbReference type="EMBL" id="JAFIQS020000003">
    <property type="protein sequence ID" value="KAH9483860.1"/>
    <property type="molecule type" value="Genomic_DNA"/>
</dbReference>
<dbReference type="Proteomes" id="UP000664032">
    <property type="component" value="Unassembled WGS sequence"/>
</dbReference>
<reference evidence="1" key="1">
    <citation type="submission" date="2021-10" db="EMBL/GenBank/DDBJ databases">
        <title>Psilocybe cubensis genome.</title>
        <authorList>
            <person name="Mckernan K.J."/>
            <person name="Crawford S."/>
            <person name="Trippe A."/>
            <person name="Kane L.T."/>
            <person name="Mclaughlin S."/>
        </authorList>
    </citation>
    <scope>NUCLEOTIDE SEQUENCE</scope>
    <source>
        <strain evidence="1">MGC-MH-2018</strain>
    </source>
</reference>
<comment type="caution">
    <text evidence="1">The sequence shown here is derived from an EMBL/GenBank/DDBJ whole genome shotgun (WGS) entry which is preliminary data.</text>
</comment>
<proteinExistence type="predicted"/>
<name>A0ACB8H9M7_PSICU</name>
<keyword evidence="2" id="KW-1185">Reference proteome</keyword>
<protein>
    <submittedName>
        <fullName evidence="1">Uncharacterized protein</fullName>
    </submittedName>
</protein>
<gene>
    <name evidence="1" type="ORF">JR316_0003338</name>
</gene>
<organism evidence="1 2">
    <name type="scientific">Psilocybe cubensis</name>
    <name type="common">Psychedelic mushroom</name>
    <name type="synonym">Stropharia cubensis</name>
    <dbReference type="NCBI Taxonomy" id="181762"/>
    <lineage>
        <taxon>Eukaryota</taxon>
        <taxon>Fungi</taxon>
        <taxon>Dikarya</taxon>
        <taxon>Basidiomycota</taxon>
        <taxon>Agaricomycotina</taxon>
        <taxon>Agaricomycetes</taxon>
        <taxon>Agaricomycetidae</taxon>
        <taxon>Agaricales</taxon>
        <taxon>Agaricineae</taxon>
        <taxon>Strophariaceae</taxon>
        <taxon>Psilocybe</taxon>
    </lineage>
</organism>
<accession>A0ACB8H9M7</accession>